<protein>
    <submittedName>
        <fullName evidence="2">Uncharacterized protein</fullName>
    </submittedName>
</protein>
<comment type="caution">
    <text evidence="2">The sequence shown here is derived from an EMBL/GenBank/DDBJ whole genome shotgun (WGS) entry which is preliminary data.</text>
</comment>
<reference evidence="2 3" key="1">
    <citation type="submission" date="2023-05" db="EMBL/GenBank/DDBJ databases">
        <title>B98-5 Cell Line De Novo Hybrid Assembly: An Optical Mapping Approach.</title>
        <authorList>
            <person name="Kananen K."/>
            <person name="Auerbach J.A."/>
            <person name="Kautto E."/>
            <person name="Blachly J.S."/>
        </authorList>
    </citation>
    <scope>NUCLEOTIDE SEQUENCE [LARGE SCALE GENOMIC DNA]</scope>
    <source>
        <strain evidence="2">B95-8</strain>
        <tissue evidence="2">Cell line</tissue>
    </source>
</reference>
<name>A0ABQ9UL60_SAGOE</name>
<organism evidence="2 3">
    <name type="scientific">Saguinus oedipus</name>
    <name type="common">Cotton-top tamarin</name>
    <name type="synonym">Oedipomidas oedipus</name>
    <dbReference type="NCBI Taxonomy" id="9490"/>
    <lineage>
        <taxon>Eukaryota</taxon>
        <taxon>Metazoa</taxon>
        <taxon>Chordata</taxon>
        <taxon>Craniata</taxon>
        <taxon>Vertebrata</taxon>
        <taxon>Euteleostomi</taxon>
        <taxon>Mammalia</taxon>
        <taxon>Eutheria</taxon>
        <taxon>Euarchontoglires</taxon>
        <taxon>Primates</taxon>
        <taxon>Haplorrhini</taxon>
        <taxon>Platyrrhini</taxon>
        <taxon>Cebidae</taxon>
        <taxon>Callitrichinae</taxon>
        <taxon>Saguinus</taxon>
    </lineage>
</organism>
<evidence type="ECO:0000256" key="1">
    <source>
        <dbReference type="SAM" id="MobiDB-lite"/>
    </source>
</evidence>
<keyword evidence="3" id="KW-1185">Reference proteome</keyword>
<dbReference type="EMBL" id="JASSZA010000011">
    <property type="protein sequence ID" value="KAK2097827.1"/>
    <property type="molecule type" value="Genomic_DNA"/>
</dbReference>
<sequence>MACVLLPWPQCTVCSVNFSHQAPLTPRRLYIIKQWSGDSPGSRGLREGGIQAEISAPIDLCGLSPSGEWSRYGRPSWGSRNRDGLTIGGGLEPTLAAYALTMSAFGLRLGAATPGGNRAAGPADPRGRTTTSSGPRVVRPAPSGAGPAGKCGSEGSSERDLLGNPGARRQKLSDCVRL</sequence>
<evidence type="ECO:0000313" key="3">
    <source>
        <dbReference type="Proteomes" id="UP001266305"/>
    </source>
</evidence>
<gene>
    <name evidence="2" type="ORF">P7K49_023278</name>
</gene>
<feature type="region of interest" description="Disordered" evidence="1">
    <location>
        <begin position="115"/>
        <end position="178"/>
    </location>
</feature>
<accession>A0ABQ9UL60</accession>
<proteinExistence type="predicted"/>
<dbReference type="Proteomes" id="UP001266305">
    <property type="component" value="Unassembled WGS sequence"/>
</dbReference>
<evidence type="ECO:0000313" key="2">
    <source>
        <dbReference type="EMBL" id="KAK2097827.1"/>
    </source>
</evidence>